<dbReference type="Proteomes" id="UP000011087">
    <property type="component" value="Unassembled WGS sequence"/>
</dbReference>
<reference evidence="4" key="2">
    <citation type="submission" date="2012-11" db="EMBL/GenBank/DDBJ databases">
        <authorList>
            <person name="Kuo A."/>
            <person name="Curtis B.A."/>
            <person name="Tanifuji G."/>
            <person name="Burki F."/>
            <person name="Gruber A."/>
            <person name="Irimia M."/>
            <person name="Maruyama S."/>
            <person name="Arias M.C."/>
            <person name="Ball S.G."/>
            <person name="Gile G.H."/>
            <person name="Hirakawa Y."/>
            <person name="Hopkins J.F."/>
            <person name="Rensing S.A."/>
            <person name="Schmutz J."/>
            <person name="Symeonidi A."/>
            <person name="Elias M."/>
            <person name="Eveleigh R.J."/>
            <person name="Herman E.K."/>
            <person name="Klute M.J."/>
            <person name="Nakayama T."/>
            <person name="Obornik M."/>
            <person name="Reyes-Prieto A."/>
            <person name="Armbrust E.V."/>
            <person name="Aves S.J."/>
            <person name="Beiko R.G."/>
            <person name="Coutinho P."/>
            <person name="Dacks J.B."/>
            <person name="Durnford D.G."/>
            <person name="Fast N.M."/>
            <person name="Green B.R."/>
            <person name="Grisdale C."/>
            <person name="Hempe F."/>
            <person name="Henrissat B."/>
            <person name="Hoppner M.P."/>
            <person name="Ishida K.-I."/>
            <person name="Kim E."/>
            <person name="Koreny L."/>
            <person name="Kroth P.G."/>
            <person name="Liu Y."/>
            <person name="Malik S.-B."/>
            <person name="Maier U.G."/>
            <person name="McRose D."/>
            <person name="Mock T."/>
            <person name="Neilson J.A."/>
            <person name="Onodera N.T."/>
            <person name="Poole A.M."/>
            <person name="Pritham E.J."/>
            <person name="Richards T.A."/>
            <person name="Rocap G."/>
            <person name="Roy S.W."/>
            <person name="Sarai C."/>
            <person name="Schaack S."/>
            <person name="Shirato S."/>
            <person name="Slamovits C.H."/>
            <person name="Spencer D.F."/>
            <person name="Suzuki S."/>
            <person name="Worden A.Z."/>
            <person name="Zauner S."/>
            <person name="Barry K."/>
            <person name="Bell C."/>
            <person name="Bharti A.K."/>
            <person name="Crow J.A."/>
            <person name="Grimwood J."/>
            <person name="Kramer R."/>
            <person name="Lindquist E."/>
            <person name="Lucas S."/>
            <person name="Salamov A."/>
            <person name="McFadden G.I."/>
            <person name="Lane C.E."/>
            <person name="Keeling P.J."/>
            <person name="Gray M.W."/>
            <person name="Grigoriev I.V."/>
            <person name="Archibald J.M."/>
        </authorList>
    </citation>
    <scope>NUCLEOTIDE SEQUENCE</scope>
    <source>
        <strain evidence="4">CCMP2712</strain>
    </source>
</reference>
<dbReference type="PaxDb" id="55529-EKX43595"/>
<dbReference type="EnsemblProtists" id="EKX43595">
    <property type="protein sequence ID" value="EKX43595"/>
    <property type="gene ID" value="GUITHDRAFT_163801"/>
</dbReference>
<gene>
    <name evidence="2" type="ORF">GUITHDRAFT_163801</name>
</gene>
<dbReference type="EMBL" id="JH993009">
    <property type="protein sequence ID" value="EKX43595.1"/>
    <property type="molecule type" value="Genomic_DNA"/>
</dbReference>
<name>L1J672_GUITC</name>
<dbReference type="RefSeq" id="XP_005830575.1">
    <property type="nucleotide sequence ID" value="XM_005830518.1"/>
</dbReference>
<dbReference type="AlphaFoldDB" id="L1J672"/>
<feature type="region of interest" description="Disordered" evidence="1">
    <location>
        <begin position="82"/>
        <end position="193"/>
    </location>
</feature>
<keyword evidence="4" id="KW-1185">Reference proteome</keyword>
<organism evidence="2">
    <name type="scientific">Guillardia theta (strain CCMP2712)</name>
    <name type="common">Cryptophyte</name>
    <dbReference type="NCBI Taxonomy" id="905079"/>
    <lineage>
        <taxon>Eukaryota</taxon>
        <taxon>Cryptophyceae</taxon>
        <taxon>Pyrenomonadales</taxon>
        <taxon>Geminigeraceae</taxon>
        <taxon>Guillardia</taxon>
    </lineage>
</organism>
<evidence type="ECO:0000313" key="3">
    <source>
        <dbReference type="EnsemblProtists" id="EKX43595"/>
    </source>
</evidence>
<reference evidence="2 4" key="1">
    <citation type="journal article" date="2012" name="Nature">
        <title>Algal genomes reveal evolutionary mosaicism and the fate of nucleomorphs.</title>
        <authorList>
            <consortium name="DOE Joint Genome Institute"/>
            <person name="Curtis B.A."/>
            <person name="Tanifuji G."/>
            <person name="Burki F."/>
            <person name="Gruber A."/>
            <person name="Irimia M."/>
            <person name="Maruyama S."/>
            <person name="Arias M.C."/>
            <person name="Ball S.G."/>
            <person name="Gile G.H."/>
            <person name="Hirakawa Y."/>
            <person name="Hopkins J.F."/>
            <person name="Kuo A."/>
            <person name="Rensing S.A."/>
            <person name="Schmutz J."/>
            <person name="Symeonidi A."/>
            <person name="Elias M."/>
            <person name="Eveleigh R.J."/>
            <person name="Herman E.K."/>
            <person name="Klute M.J."/>
            <person name="Nakayama T."/>
            <person name="Obornik M."/>
            <person name="Reyes-Prieto A."/>
            <person name="Armbrust E.V."/>
            <person name="Aves S.J."/>
            <person name="Beiko R.G."/>
            <person name="Coutinho P."/>
            <person name="Dacks J.B."/>
            <person name="Durnford D.G."/>
            <person name="Fast N.M."/>
            <person name="Green B.R."/>
            <person name="Grisdale C.J."/>
            <person name="Hempel F."/>
            <person name="Henrissat B."/>
            <person name="Hoppner M.P."/>
            <person name="Ishida K."/>
            <person name="Kim E."/>
            <person name="Koreny L."/>
            <person name="Kroth P.G."/>
            <person name="Liu Y."/>
            <person name="Malik S.B."/>
            <person name="Maier U.G."/>
            <person name="McRose D."/>
            <person name="Mock T."/>
            <person name="Neilson J.A."/>
            <person name="Onodera N.T."/>
            <person name="Poole A.M."/>
            <person name="Pritham E.J."/>
            <person name="Richards T.A."/>
            <person name="Rocap G."/>
            <person name="Roy S.W."/>
            <person name="Sarai C."/>
            <person name="Schaack S."/>
            <person name="Shirato S."/>
            <person name="Slamovits C.H."/>
            <person name="Spencer D.F."/>
            <person name="Suzuki S."/>
            <person name="Worden A.Z."/>
            <person name="Zauner S."/>
            <person name="Barry K."/>
            <person name="Bell C."/>
            <person name="Bharti A.K."/>
            <person name="Crow J.A."/>
            <person name="Grimwood J."/>
            <person name="Kramer R."/>
            <person name="Lindquist E."/>
            <person name="Lucas S."/>
            <person name="Salamov A."/>
            <person name="McFadden G.I."/>
            <person name="Lane C.E."/>
            <person name="Keeling P.J."/>
            <person name="Gray M.W."/>
            <person name="Grigoriev I.V."/>
            <person name="Archibald J.M."/>
        </authorList>
    </citation>
    <scope>NUCLEOTIDE SEQUENCE</scope>
    <source>
        <strain evidence="2 4">CCMP2712</strain>
    </source>
</reference>
<feature type="compositionally biased region" description="Low complexity" evidence="1">
    <location>
        <begin position="158"/>
        <end position="172"/>
    </location>
</feature>
<feature type="compositionally biased region" description="Polar residues" evidence="1">
    <location>
        <begin position="113"/>
        <end position="125"/>
    </location>
</feature>
<evidence type="ECO:0000313" key="2">
    <source>
        <dbReference type="EMBL" id="EKX43595.1"/>
    </source>
</evidence>
<dbReference type="GeneID" id="17300224"/>
<accession>L1J672</accession>
<evidence type="ECO:0000313" key="4">
    <source>
        <dbReference type="Proteomes" id="UP000011087"/>
    </source>
</evidence>
<sequence length="227" mass="23737">MAPPPYQQAFAYSAAGQYPEAPAPYPYAPSYPAPASATYPSPAGYQYPPRYPALTAAAPTAYYPYAQPQAAYSYPQQPYSYPQQQPYSYPQQAYSYPQPYAPPTYPSSTAAQQGVTETRASSIPSSVGGGGGGDSLWKIFSSGSPSPAQVPGGLGQETDLSQTDSSSSTGISPGAVANLGSSSSSKRLSPAKRAQIAAQMQALRESILSDFSATEQIGKKACEPICK</sequence>
<reference evidence="3" key="3">
    <citation type="submission" date="2015-06" db="UniProtKB">
        <authorList>
            <consortium name="EnsemblProtists"/>
        </authorList>
    </citation>
    <scope>IDENTIFICATION</scope>
</reference>
<dbReference type="KEGG" id="gtt:GUITHDRAFT_163801"/>
<feature type="compositionally biased region" description="Low complexity" evidence="1">
    <location>
        <begin position="82"/>
        <end position="98"/>
    </location>
</feature>
<dbReference type="HOGENOM" id="CLU_1221661_0_0_1"/>
<proteinExistence type="predicted"/>
<protein>
    <submittedName>
        <fullName evidence="2 3">Uncharacterized protein</fullName>
    </submittedName>
</protein>
<evidence type="ECO:0000256" key="1">
    <source>
        <dbReference type="SAM" id="MobiDB-lite"/>
    </source>
</evidence>